<dbReference type="SUPFAM" id="SSF46785">
    <property type="entry name" value="Winged helix' DNA-binding domain"/>
    <property type="match status" value="1"/>
</dbReference>
<dbReference type="GO" id="GO:0003700">
    <property type="term" value="F:DNA-binding transcription factor activity"/>
    <property type="evidence" value="ECO:0007669"/>
    <property type="project" value="InterPro"/>
</dbReference>
<evidence type="ECO:0000256" key="1">
    <source>
        <dbReference type="ARBA" id="ARBA00023015"/>
    </source>
</evidence>
<keyword evidence="1" id="KW-0805">Transcription regulation</keyword>
<dbReference type="PANTHER" id="PTHR43537">
    <property type="entry name" value="TRANSCRIPTIONAL REGULATOR, GNTR FAMILY"/>
    <property type="match status" value="1"/>
</dbReference>
<evidence type="ECO:0000256" key="3">
    <source>
        <dbReference type="ARBA" id="ARBA00023163"/>
    </source>
</evidence>
<keyword evidence="2" id="KW-0238">DNA-binding</keyword>
<dbReference type="AlphaFoldDB" id="A0A6A7Y8C0"/>
<dbReference type="SMART" id="SM00895">
    <property type="entry name" value="FCD"/>
    <property type="match status" value="1"/>
</dbReference>
<protein>
    <submittedName>
        <fullName evidence="5">FadR family transcriptional regulator</fullName>
    </submittedName>
</protein>
<dbReference type="Proteomes" id="UP000332515">
    <property type="component" value="Unassembled WGS sequence"/>
</dbReference>
<evidence type="ECO:0000259" key="4">
    <source>
        <dbReference type="PROSITE" id="PS50949"/>
    </source>
</evidence>
<dbReference type="GO" id="GO:0003677">
    <property type="term" value="F:DNA binding"/>
    <property type="evidence" value="ECO:0007669"/>
    <property type="project" value="UniProtKB-KW"/>
</dbReference>
<accession>A0A6A7Y8C0</accession>
<comment type="caution">
    <text evidence="5">The sequence shown here is derived from an EMBL/GenBank/DDBJ whole genome shotgun (WGS) entry which is preliminary data.</text>
</comment>
<dbReference type="CDD" id="cd07377">
    <property type="entry name" value="WHTH_GntR"/>
    <property type="match status" value="1"/>
</dbReference>
<evidence type="ECO:0000256" key="2">
    <source>
        <dbReference type="ARBA" id="ARBA00023125"/>
    </source>
</evidence>
<feature type="domain" description="HTH gntR-type" evidence="4">
    <location>
        <begin position="3"/>
        <end position="71"/>
    </location>
</feature>
<dbReference type="InterPro" id="IPR011711">
    <property type="entry name" value="GntR_C"/>
</dbReference>
<dbReference type="InterPro" id="IPR008920">
    <property type="entry name" value="TF_FadR/GntR_C"/>
</dbReference>
<dbReference type="Pfam" id="PF07729">
    <property type="entry name" value="FCD"/>
    <property type="match status" value="1"/>
</dbReference>
<dbReference type="SMART" id="SM00345">
    <property type="entry name" value="HTH_GNTR"/>
    <property type="match status" value="1"/>
</dbReference>
<dbReference type="Gene3D" id="1.10.10.10">
    <property type="entry name" value="Winged helix-like DNA-binding domain superfamily/Winged helix DNA-binding domain"/>
    <property type="match status" value="1"/>
</dbReference>
<dbReference type="PROSITE" id="PS50949">
    <property type="entry name" value="HTH_GNTR"/>
    <property type="match status" value="1"/>
</dbReference>
<dbReference type="PANTHER" id="PTHR43537:SF5">
    <property type="entry name" value="UXU OPERON TRANSCRIPTIONAL REGULATOR"/>
    <property type="match status" value="1"/>
</dbReference>
<organism evidence="5 6">
    <name type="scientific">Segnochrobactrum spirostomi</name>
    <dbReference type="NCBI Taxonomy" id="2608987"/>
    <lineage>
        <taxon>Bacteria</taxon>
        <taxon>Pseudomonadati</taxon>
        <taxon>Pseudomonadota</taxon>
        <taxon>Alphaproteobacteria</taxon>
        <taxon>Hyphomicrobiales</taxon>
        <taxon>Segnochrobactraceae</taxon>
        <taxon>Segnochrobactrum</taxon>
    </lineage>
</organism>
<dbReference type="SUPFAM" id="SSF48008">
    <property type="entry name" value="GntR ligand-binding domain-like"/>
    <property type="match status" value="1"/>
</dbReference>
<name>A0A6A7Y8C0_9HYPH</name>
<keyword evidence="3" id="KW-0804">Transcription</keyword>
<dbReference type="InterPro" id="IPR036388">
    <property type="entry name" value="WH-like_DNA-bd_sf"/>
</dbReference>
<evidence type="ECO:0000313" key="5">
    <source>
        <dbReference type="EMBL" id="MQT14587.1"/>
    </source>
</evidence>
<proteinExistence type="predicted"/>
<dbReference type="RefSeq" id="WP_153485624.1">
    <property type="nucleotide sequence ID" value="NZ_VWNA01000001.1"/>
</dbReference>
<dbReference type="EMBL" id="VWNA01000001">
    <property type="protein sequence ID" value="MQT14587.1"/>
    <property type="molecule type" value="Genomic_DNA"/>
</dbReference>
<dbReference type="Pfam" id="PF00392">
    <property type="entry name" value="GntR"/>
    <property type="match status" value="1"/>
</dbReference>
<reference evidence="5 6" key="1">
    <citation type="submission" date="2019-09" db="EMBL/GenBank/DDBJ databases">
        <title>Segnochrobactrum spirostomi gen. nov., sp. nov., isolated from the ciliate Spirostomum cf. yagiui and description of a novel family, Segnochrobactraceae fam. nov. within the order Rhizobiales of the class Alphaproteobacteria.</title>
        <authorList>
            <person name="Akter S."/>
            <person name="Shazib S.U.A."/>
            <person name="Shin M.K."/>
        </authorList>
    </citation>
    <scope>NUCLEOTIDE SEQUENCE [LARGE SCALE GENOMIC DNA]</scope>
    <source>
        <strain evidence="5 6">Sp-1</strain>
    </source>
</reference>
<dbReference type="Gene3D" id="1.20.120.530">
    <property type="entry name" value="GntR ligand-binding domain-like"/>
    <property type="match status" value="1"/>
</dbReference>
<sequence length="235" mass="25937">MSRFVAADIARSLKSRIAAGEWADGRPIPAERDLATTFGVARNTVRRAMALLEEEGAVVRQVGRGTFPVQPPDGEIAALVNRMAGASPADMMEIRHLLEPAAAAFAATNASVAELDALIEAHRAGCAAVDMPSFEHWDAEFHHRIFACSRNQLLKELHELIRVLRNQSPWFEMKKRSFSEERRLLYCEEHEAIVEALRRRDAEAARRAMSAHLETVGANLLGRGNGYAGGAARER</sequence>
<gene>
    <name evidence="5" type="ORF">F0357_18395</name>
</gene>
<keyword evidence="6" id="KW-1185">Reference proteome</keyword>
<dbReference type="InterPro" id="IPR036390">
    <property type="entry name" value="WH_DNA-bd_sf"/>
</dbReference>
<evidence type="ECO:0000313" key="6">
    <source>
        <dbReference type="Proteomes" id="UP000332515"/>
    </source>
</evidence>
<dbReference type="InterPro" id="IPR000524">
    <property type="entry name" value="Tscrpt_reg_HTH_GntR"/>
</dbReference>
<dbReference type="PRINTS" id="PR00035">
    <property type="entry name" value="HTHGNTR"/>
</dbReference>